<dbReference type="GO" id="GO:0005576">
    <property type="term" value="C:extracellular region"/>
    <property type="evidence" value="ECO:0007669"/>
    <property type="project" value="TreeGrafter"/>
</dbReference>
<name>A0A0K6FRS7_9AGAM</name>
<evidence type="ECO:0000256" key="1">
    <source>
        <dbReference type="ARBA" id="ARBA00000822"/>
    </source>
</evidence>
<reference evidence="10 11" key="1">
    <citation type="submission" date="2015-07" db="EMBL/GenBank/DDBJ databases">
        <authorList>
            <person name="Noorani M."/>
        </authorList>
    </citation>
    <scope>NUCLEOTIDE SEQUENCE [LARGE SCALE GENOMIC DNA]</scope>
    <source>
        <strain evidence="10">BBA 69670</strain>
    </source>
</reference>
<dbReference type="GO" id="GO:0008843">
    <property type="term" value="F:endochitinase activity"/>
    <property type="evidence" value="ECO:0007669"/>
    <property type="project" value="UniProtKB-EC"/>
</dbReference>
<dbReference type="PANTHER" id="PTHR11177:SF317">
    <property type="entry name" value="CHITINASE 12-RELATED"/>
    <property type="match status" value="1"/>
</dbReference>
<comment type="similarity">
    <text evidence="2">Belongs to the glycosyl hydrolase 18 family. Chitinase class V subfamily.</text>
</comment>
<dbReference type="GO" id="GO:0006032">
    <property type="term" value="P:chitin catabolic process"/>
    <property type="evidence" value="ECO:0007669"/>
    <property type="project" value="UniProtKB-KW"/>
</dbReference>
<dbReference type="SUPFAM" id="SSF51445">
    <property type="entry name" value="(Trans)glycosidases"/>
    <property type="match status" value="1"/>
</dbReference>
<keyword evidence="4" id="KW-0378">Hydrolase</keyword>
<feature type="domain" description="GH18" evidence="9">
    <location>
        <begin position="1"/>
        <end position="158"/>
    </location>
</feature>
<keyword evidence="11" id="KW-1185">Reference proteome</keyword>
<dbReference type="GO" id="GO:0008061">
    <property type="term" value="F:chitin binding"/>
    <property type="evidence" value="ECO:0007669"/>
    <property type="project" value="TreeGrafter"/>
</dbReference>
<comment type="catalytic activity">
    <reaction evidence="1">
        <text>Random endo-hydrolysis of N-acetyl-beta-D-glucosaminide (1-&gt;4)-beta-linkages in chitin and chitodextrins.</text>
        <dbReference type="EC" id="3.2.1.14"/>
    </reaction>
</comment>
<proteinExistence type="inferred from homology"/>
<evidence type="ECO:0000313" key="11">
    <source>
        <dbReference type="Proteomes" id="UP000044841"/>
    </source>
</evidence>
<evidence type="ECO:0000256" key="6">
    <source>
        <dbReference type="ARBA" id="ARBA00023277"/>
    </source>
</evidence>
<keyword evidence="7" id="KW-0326">Glycosidase</keyword>
<dbReference type="Gene3D" id="3.10.50.10">
    <property type="match status" value="1"/>
</dbReference>
<dbReference type="FunFam" id="3.10.50.10:FF:000005">
    <property type="entry name" value="Endochitinase B1"/>
    <property type="match status" value="1"/>
</dbReference>
<dbReference type="Proteomes" id="UP000044841">
    <property type="component" value="Unassembled WGS sequence"/>
</dbReference>
<evidence type="ECO:0000256" key="5">
    <source>
        <dbReference type="ARBA" id="ARBA00023024"/>
    </source>
</evidence>
<sequence>MNILALGPRFDYQDNVYGGELSGVSTSASTEWYLKAGASKEKFVTGMPIYGRGFENTDGLHKPFNGTGPGTWEAGLYDYKALPFANATVYNDLKNIASYSDDPVKKELISYDTPTITAAKSKWLIAQGLGGTMFWELSADKNGTDSLVQTAAKTMAKLDNTENHLYYPGSQFDNVKAGMKTTKRGHKVKAKYF</sequence>
<protein>
    <recommendedName>
        <fullName evidence="3">chitinase</fullName>
        <ecNumber evidence="3">3.2.1.14</ecNumber>
    </recommendedName>
</protein>
<evidence type="ECO:0000256" key="7">
    <source>
        <dbReference type="ARBA" id="ARBA00023295"/>
    </source>
</evidence>
<evidence type="ECO:0000256" key="2">
    <source>
        <dbReference type="ARBA" id="ARBA00008682"/>
    </source>
</evidence>
<organism evidence="10 11">
    <name type="scientific">Rhizoctonia solani</name>
    <dbReference type="NCBI Taxonomy" id="456999"/>
    <lineage>
        <taxon>Eukaryota</taxon>
        <taxon>Fungi</taxon>
        <taxon>Dikarya</taxon>
        <taxon>Basidiomycota</taxon>
        <taxon>Agaricomycotina</taxon>
        <taxon>Agaricomycetes</taxon>
        <taxon>Cantharellales</taxon>
        <taxon>Ceratobasidiaceae</taxon>
        <taxon>Rhizoctonia</taxon>
    </lineage>
</organism>
<gene>
    <name evidence="10" type="ORF">RSOLAG22IIIB_08209</name>
</gene>
<dbReference type="EC" id="3.2.1.14" evidence="3"/>
<evidence type="ECO:0000259" key="9">
    <source>
        <dbReference type="PROSITE" id="PS51910"/>
    </source>
</evidence>
<dbReference type="PROSITE" id="PS51910">
    <property type="entry name" value="GH18_2"/>
    <property type="match status" value="1"/>
</dbReference>
<dbReference type="GO" id="GO:0000272">
    <property type="term" value="P:polysaccharide catabolic process"/>
    <property type="evidence" value="ECO:0007669"/>
    <property type="project" value="UniProtKB-KW"/>
</dbReference>
<dbReference type="EMBL" id="CYGV01000602">
    <property type="protein sequence ID" value="CUA68955.1"/>
    <property type="molecule type" value="Genomic_DNA"/>
</dbReference>
<keyword evidence="6" id="KW-0119">Carbohydrate metabolism</keyword>
<dbReference type="Pfam" id="PF00704">
    <property type="entry name" value="Glyco_hydro_18"/>
    <property type="match status" value="1"/>
</dbReference>
<dbReference type="SUPFAM" id="SSF54556">
    <property type="entry name" value="Chitinase insertion domain"/>
    <property type="match status" value="1"/>
</dbReference>
<dbReference type="Gene3D" id="3.20.20.80">
    <property type="entry name" value="Glycosidases"/>
    <property type="match status" value="1"/>
</dbReference>
<dbReference type="AlphaFoldDB" id="A0A0K6FRS7"/>
<keyword evidence="5" id="KW-0146">Chitin degradation</keyword>
<keyword evidence="8" id="KW-0624">Polysaccharide degradation</keyword>
<dbReference type="InterPro" id="IPR029070">
    <property type="entry name" value="Chitinase_insertion_sf"/>
</dbReference>
<accession>A0A0K6FRS7</accession>
<evidence type="ECO:0000313" key="10">
    <source>
        <dbReference type="EMBL" id="CUA68955.1"/>
    </source>
</evidence>
<dbReference type="PANTHER" id="PTHR11177">
    <property type="entry name" value="CHITINASE"/>
    <property type="match status" value="1"/>
</dbReference>
<dbReference type="InterPro" id="IPR050314">
    <property type="entry name" value="Glycosyl_Hydrlase_18"/>
</dbReference>
<evidence type="ECO:0000256" key="3">
    <source>
        <dbReference type="ARBA" id="ARBA00012729"/>
    </source>
</evidence>
<dbReference type="InterPro" id="IPR001223">
    <property type="entry name" value="Glyco_hydro18_cat"/>
</dbReference>
<evidence type="ECO:0000256" key="4">
    <source>
        <dbReference type="ARBA" id="ARBA00022801"/>
    </source>
</evidence>
<evidence type="ECO:0000256" key="8">
    <source>
        <dbReference type="ARBA" id="ARBA00023326"/>
    </source>
</evidence>
<dbReference type="InterPro" id="IPR017853">
    <property type="entry name" value="GH"/>
</dbReference>